<keyword evidence="3" id="KW-1185">Reference proteome</keyword>
<evidence type="ECO:0000313" key="3">
    <source>
        <dbReference type="Proteomes" id="UP000279446"/>
    </source>
</evidence>
<organism evidence="2 3">
    <name type="scientific">Paenibacillus anaericanus</name>
    <dbReference type="NCBI Taxonomy" id="170367"/>
    <lineage>
        <taxon>Bacteria</taxon>
        <taxon>Bacillati</taxon>
        <taxon>Bacillota</taxon>
        <taxon>Bacilli</taxon>
        <taxon>Bacillales</taxon>
        <taxon>Paenibacillaceae</taxon>
        <taxon>Paenibacillus</taxon>
    </lineage>
</organism>
<proteinExistence type="predicted"/>
<evidence type="ECO:0000256" key="1">
    <source>
        <dbReference type="SAM" id="MobiDB-lite"/>
    </source>
</evidence>
<evidence type="ECO:0008006" key="4">
    <source>
        <dbReference type="Google" id="ProtNLM"/>
    </source>
</evidence>
<sequence length="173" mass="18042">MPHYNTPRRSATPSSYPYSQYYPGINPYESDLSLTAESSALTPYTSPSVGGNTFGGAAAGAGIAKTATGGLSIPNLGDIKGIVDRLGGIEGILATMGKVQKMMQTFQQFAPMAKMVAGLLPGGKGGKLKGAGADGIDEFKPGRRRKKGKKGSARRRSSSGSAASRTKSKKRRR</sequence>
<feature type="compositionally biased region" description="Basic residues" evidence="1">
    <location>
        <begin position="142"/>
        <end position="157"/>
    </location>
</feature>
<gene>
    <name evidence="2" type="ORF">EJP82_15560</name>
</gene>
<protein>
    <recommendedName>
        <fullName evidence="4">Tyrosine protein kinase</fullName>
    </recommendedName>
</protein>
<comment type="caution">
    <text evidence="2">The sequence shown here is derived from an EMBL/GenBank/DDBJ whole genome shotgun (WGS) entry which is preliminary data.</text>
</comment>
<name>A0A3S1DR36_9BACL</name>
<dbReference type="Proteomes" id="UP000279446">
    <property type="component" value="Unassembled WGS sequence"/>
</dbReference>
<dbReference type="OrthoDB" id="2680668at2"/>
<feature type="region of interest" description="Disordered" evidence="1">
    <location>
        <begin position="127"/>
        <end position="173"/>
    </location>
</feature>
<dbReference type="AlphaFoldDB" id="A0A3S1DR36"/>
<dbReference type="EMBL" id="RZNY01000012">
    <property type="protein sequence ID" value="RUT45372.1"/>
    <property type="molecule type" value="Genomic_DNA"/>
</dbReference>
<accession>A0A3S1DR36</accession>
<evidence type="ECO:0000313" key="2">
    <source>
        <dbReference type="EMBL" id="RUT45372.1"/>
    </source>
</evidence>
<reference evidence="2 3" key="1">
    <citation type="submission" date="2018-12" db="EMBL/GenBank/DDBJ databases">
        <authorList>
            <person name="Sun L."/>
            <person name="Chen Z."/>
        </authorList>
    </citation>
    <scope>NUCLEOTIDE SEQUENCE [LARGE SCALE GENOMIC DNA]</scope>
    <source>
        <strain evidence="2 3">DSM 15890</strain>
    </source>
</reference>
<dbReference type="RefSeq" id="WP_127192976.1">
    <property type="nucleotide sequence ID" value="NZ_RZNY01000012.1"/>
</dbReference>